<feature type="signal peptide" evidence="2">
    <location>
        <begin position="1"/>
        <end position="21"/>
    </location>
</feature>
<dbReference type="AlphaFoldDB" id="A0A9P6MZ04"/>
<evidence type="ECO:0000313" key="3">
    <source>
        <dbReference type="EMBL" id="KAG0019091.1"/>
    </source>
</evidence>
<accession>A0A9P6MZ04</accession>
<feature type="compositionally biased region" description="Low complexity" evidence="1">
    <location>
        <begin position="164"/>
        <end position="235"/>
    </location>
</feature>
<comment type="caution">
    <text evidence="3">The sequence shown here is derived from an EMBL/GenBank/DDBJ whole genome shotgun (WGS) entry which is preliminary data.</text>
</comment>
<dbReference type="Proteomes" id="UP000703661">
    <property type="component" value="Unassembled WGS sequence"/>
</dbReference>
<organism evidence="3 4">
    <name type="scientific">Entomortierella chlamydospora</name>
    <dbReference type="NCBI Taxonomy" id="101097"/>
    <lineage>
        <taxon>Eukaryota</taxon>
        <taxon>Fungi</taxon>
        <taxon>Fungi incertae sedis</taxon>
        <taxon>Mucoromycota</taxon>
        <taxon>Mortierellomycotina</taxon>
        <taxon>Mortierellomycetes</taxon>
        <taxon>Mortierellales</taxon>
        <taxon>Mortierellaceae</taxon>
        <taxon>Entomortierella</taxon>
    </lineage>
</organism>
<gene>
    <name evidence="3" type="ORF">BGZ80_006314</name>
</gene>
<reference evidence="3" key="1">
    <citation type="journal article" date="2020" name="Fungal Divers.">
        <title>Resolving the Mortierellaceae phylogeny through synthesis of multi-gene phylogenetics and phylogenomics.</title>
        <authorList>
            <person name="Vandepol N."/>
            <person name="Liber J."/>
            <person name="Desiro A."/>
            <person name="Na H."/>
            <person name="Kennedy M."/>
            <person name="Barry K."/>
            <person name="Grigoriev I.V."/>
            <person name="Miller A.N."/>
            <person name="O'Donnell K."/>
            <person name="Stajich J.E."/>
            <person name="Bonito G."/>
        </authorList>
    </citation>
    <scope>NUCLEOTIDE SEQUENCE</scope>
    <source>
        <strain evidence="3">NRRL 2769</strain>
    </source>
</reference>
<keyword evidence="2" id="KW-0732">Signal</keyword>
<sequence length="265" mass="27221">MKITLLSTLSVLGLGLITAEAGENVVRIDANKGLVCLILPPKGKMIGDTQQDGHVQCTDGNPELLPSNFFVSKKFQTTSDYVQAWGLMNDDSVDMLKSDGGGQYDIHKDSGTNRAEGYPVFVELLEPDTGRWCIRFCHKLGTACNMGKSSDGCEGALGITEWPTSDATSTSSNSTTTSGTTSAAGSAGATSSAKGASSTGASRSSTAAVSVPTGNSTTSATAPTSTSSTNATVTPKSATSDSVKTSFNSVVPLAILASAFYTLFL</sequence>
<name>A0A9P6MZ04_9FUNG</name>
<keyword evidence="4" id="KW-1185">Reference proteome</keyword>
<protein>
    <submittedName>
        <fullName evidence="3">Uncharacterized protein</fullName>
    </submittedName>
</protein>
<dbReference type="EMBL" id="JAAAID010000311">
    <property type="protein sequence ID" value="KAG0019091.1"/>
    <property type="molecule type" value="Genomic_DNA"/>
</dbReference>
<evidence type="ECO:0000256" key="1">
    <source>
        <dbReference type="SAM" id="MobiDB-lite"/>
    </source>
</evidence>
<evidence type="ECO:0000313" key="4">
    <source>
        <dbReference type="Proteomes" id="UP000703661"/>
    </source>
</evidence>
<evidence type="ECO:0000256" key="2">
    <source>
        <dbReference type="SAM" id="SignalP"/>
    </source>
</evidence>
<proteinExistence type="predicted"/>
<feature type="chain" id="PRO_5040424254" evidence="2">
    <location>
        <begin position="22"/>
        <end position="265"/>
    </location>
</feature>
<feature type="region of interest" description="Disordered" evidence="1">
    <location>
        <begin position="164"/>
        <end position="242"/>
    </location>
</feature>